<dbReference type="InterPro" id="IPR016181">
    <property type="entry name" value="Acyl_CoA_acyltransferase"/>
</dbReference>
<dbReference type="EMBL" id="CP003093">
    <property type="protein sequence ID" value="AER56570.1"/>
    <property type="molecule type" value="Genomic_DNA"/>
</dbReference>
<dbReference type="InterPro" id="IPR000182">
    <property type="entry name" value="GNAT_dom"/>
</dbReference>
<dbReference type="GO" id="GO:0016747">
    <property type="term" value="F:acyltransferase activity, transferring groups other than amino-acyl groups"/>
    <property type="evidence" value="ECO:0007669"/>
    <property type="project" value="InterPro"/>
</dbReference>
<dbReference type="AlphaFoldDB" id="G7UN66"/>
<dbReference type="SUPFAM" id="SSF55729">
    <property type="entry name" value="Acyl-CoA N-acyltransferases (Nat)"/>
    <property type="match status" value="1"/>
</dbReference>
<dbReference type="PANTHER" id="PTHR43792">
    <property type="entry name" value="GNAT FAMILY, PUTATIVE (AFU_ORTHOLOGUE AFUA_3G00765)-RELATED-RELATED"/>
    <property type="match status" value="1"/>
</dbReference>
<keyword evidence="3" id="KW-1185">Reference proteome</keyword>
<gene>
    <name evidence="2" type="ordered locus">DSC_09610</name>
</gene>
<accession>G7UN66</accession>
<dbReference type="PANTHER" id="PTHR43792:SF1">
    <property type="entry name" value="N-ACETYLTRANSFERASE DOMAIN-CONTAINING PROTEIN"/>
    <property type="match status" value="1"/>
</dbReference>
<dbReference type="RefSeq" id="WP_014160746.1">
    <property type="nucleotide sequence ID" value="NC_016147.2"/>
</dbReference>
<evidence type="ECO:0000313" key="3">
    <source>
        <dbReference type="Proteomes" id="UP000005870"/>
    </source>
</evidence>
<dbReference type="eggNOG" id="COG1670">
    <property type="taxonomic scope" value="Bacteria"/>
</dbReference>
<organism evidence="2 3">
    <name type="scientific">Pseudoxanthomonas spadix (strain BD-a59)</name>
    <dbReference type="NCBI Taxonomy" id="1045855"/>
    <lineage>
        <taxon>Bacteria</taxon>
        <taxon>Pseudomonadati</taxon>
        <taxon>Pseudomonadota</taxon>
        <taxon>Gammaproteobacteria</taxon>
        <taxon>Lysobacterales</taxon>
        <taxon>Lysobacteraceae</taxon>
        <taxon>Pseudoxanthomonas</taxon>
    </lineage>
</organism>
<dbReference type="KEGG" id="psd:DSC_09610"/>
<protein>
    <submittedName>
        <fullName evidence="2">Acetyltransferase</fullName>
    </submittedName>
</protein>
<dbReference type="HOGENOM" id="CLU_013985_3_1_6"/>
<evidence type="ECO:0000313" key="2">
    <source>
        <dbReference type="EMBL" id="AER56570.1"/>
    </source>
</evidence>
<evidence type="ECO:0000259" key="1">
    <source>
        <dbReference type="Pfam" id="PF13302"/>
    </source>
</evidence>
<dbReference type="Gene3D" id="3.40.630.30">
    <property type="match status" value="1"/>
</dbReference>
<dbReference type="InterPro" id="IPR051531">
    <property type="entry name" value="N-acetyltransferase"/>
</dbReference>
<dbReference type="STRING" id="1045855.DSC_09610"/>
<sequence length="182" mass="20233">MSVFELQLDTERLILRPPCAGDLDDWAAFAADQQAMRHLGGTMPRAVAWRSLATVVGAWQLQGFGFFFVFEKATGAWVGRVGPWQPEGWPGTEVGWGIKRDRWGQGYAPEAARAAMDWVLGHHPWHQVIHSIDPDNLPSKAVAAKLGSRLLRMDTLPAPYAGKPVEIWGQSRAQWYASNATR</sequence>
<feature type="domain" description="N-acetyltransferase" evidence="1">
    <location>
        <begin position="12"/>
        <end position="148"/>
    </location>
</feature>
<dbReference type="Pfam" id="PF13302">
    <property type="entry name" value="Acetyltransf_3"/>
    <property type="match status" value="1"/>
</dbReference>
<dbReference type="Proteomes" id="UP000005870">
    <property type="component" value="Chromosome"/>
</dbReference>
<proteinExistence type="predicted"/>
<reference evidence="2 3" key="1">
    <citation type="journal article" date="2012" name="J. Bacteriol.">
        <title>Complete Genome Sequence of the BTEX-Degrading Bacterium Pseudoxanthomonas spadix BD-a59.</title>
        <authorList>
            <person name="Lee S.H."/>
            <person name="Jin H.M."/>
            <person name="Lee H.J."/>
            <person name="Kim J.M."/>
            <person name="Jeon C.O."/>
        </authorList>
    </citation>
    <scope>NUCLEOTIDE SEQUENCE [LARGE SCALE GENOMIC DNA]</scope>
    <source>
        <strain evidence="2 3">BD-a59</strain>
    </source>
</reference>
<dbReference type="OrthoDB" id="9801656at2"/>
<name>G7UN66_PSEUP</name>